<keyword evidence="2" id="KW-1003">Cell membrane</keyword>
<keyword evidence="3 6" id="KW-0812">Transmembrane</keyword>
<dbReference type="EMBL" id="QQAX01000007">
    <property type="protein sequence ID" value="RDI45192.1"/>
    <property type="molecule type" value="Genomic_DNA"/>
</dbReference>
<evidence type="ECO:0000256" key="3">
    <source>
        <dbReference type="ARBA" id="ARBA00022692"/>
    </source>
</evidence>
<evidence type="ECO:0000256" key="6">
    <source>
        <dbReference type="SAM" id="Phobius"/>
    </source>
</evidence>
<feature type="domain" description="EamA" evidence="7">
    <location>
        <begin position="14"/>
        <end position="140"/>
    </location>
</feature>
<dbReference type="InterPro" id="IPR037185">
    <property type="entry name" value="EmrE-like"/>
</dbReference>
<dbReference type="SUPFAM" id="SSF103481">
    <property type="entry name" value="Multidrug resistance efflux transporter EmrE"/>
    <property type="match status" value="2"/>
</dbReference>
<sequence length="290" mass="32359">MAKINYRMFGLFTFIIFSWGIAWPINKIGLQYMSPLWYTALRLIVGTVTMMGLVAAIKKFAWPKTKDIPLIVIIGLLQISIYILLANIGLAYLPAGRSSLLAYTTPLWVMPAAILFFDEKAGWSRWLGFLLGVGGLLILLSPWEMNWADKKVLFGSAMLLLASLCWAISMLCARYMKWTKSPLELIPWQLLVGTIPILLFAWVKEPAVTIHWNPALILSLIYTGFLVTGLSYWSGVVVNKELPTMVVSLGFLAVPVFSLLVSAFFMHEVINLPTTVAMISILLGLICIVI</sequence>
<comment type="subcellular location">
    <subcellularLocation>
        <location evidence="1">Cell membrane</location>
        <topology evidence="1">Multi-pass membrane protein</topology>
    </subcellularLocation>
</comment>
<evidence type="ECO:0000313" key="8">
    <source>
        <dbReference type="EMBL" id="RDI45192.1"/>
    </source>
</evidence>
<comment type="caution">
    <text evidence="8">The sequence shown here is derived from an EMBL/GenBank/DDBJ whole genome shotgun (WGS) entry which is preliminary data.</text>
</comment>
<dbReference type="PANTHER" id="PTHR32322">
    <property type="entry name" value="INNER MEMBRANE TRANSPORTER"/>
    <property type="match status" value="1"/>
</dbReference>
<dbReference type="OrthoDB" id="5298131at2"/>
<evidence type="ECO:0000256" key="2">
    <source>
        <dbReference type="ARBA" id="ARBA00022475"/>
    </source>
</evidence>
<keyword evidence="5 6" id="KW-0472">Membrane</keyword>
<evidence type="ECO:0000256" key="4">
    <source>
        <dbReference type="ARBA" id="ARBA00022989"/>
    </source>
</evidence>
<dbReference type="InterPro" id="IPR050638">
    <property type="entry name" value="AA-Vitamin_Transporters"/>
</dbReference>
<accession>A0A370GN95</accession>
<keyword evidence="4 6" id="KW-1133">Transmembrane helix</keyword>
<gene>
    <name evidence="8" type="ORF">C8D86_10771</name>
</gene>
<name>A0A370GN95_9COXI</name>
<dbReference type="PANTHER" id="PTHR32322:SF18">
    <property type="entry name" value="S-ADENOSYLMETHIONINE_S-ADENOSYLHOMOCYSTEINE TRANSPORTER"/>
    <property type="match status" value="1"/>
</dbReference>
<feature type="domain" description="EamA" evidence="7">
    <location>
        <begin position="154"/>
        <end position="289"/>
    </location>
</feature>
<evidence type="ECO:0000259" key="7">
    <source>
        <dbReference type="Pfam" id="PF00892"/>
    </source>
</evidence>
<dbReference type="GO" id="GO:0005886">
    <property type="term" value="C:plasma membrane"/>
    <property type="evidence" value="ECO:0007669"/>
    <property type="project" value="UniProtKB-SubCell"/>
</dbReference>
<dbReference type="Proteomes" id="UP000254720">
    <property type="component" value="Unassembled WGS sequence"/>
</dbReference>
<feature type="transmembrane region" description="Helical" evidence="6">
    <location>
        <begin position="7"/>
        <end position="25"/>
    </location>
</feature>
<evidence type="ECO:0000313" key="9">
    <source>
        <dbReference type="Proteomes" id="UP000254720"/>
    </source>
</evidence>
<feature type="transmembrane region" description="Helical" evidence="6">
    <location>
        <begin position="272"/>
        <end position="289"/>
    </location>
</feature>
<feature type="transmembrane region" description="Helical" evidence="6">
    <location>
        <begin position="215"/>
        <end position="233"/>
    </location>
</feature>
<dbReference type="Pfam" id="PF00892">
    <property type="entry name" value="EamA"/>
    <property type="match status" value="2"/>
</dbReference>
<feature type="transmembrane region" description="Helical" evidence="6">
    <location>
        <begin position="185"/>
        <end position="203"/>
    </location>
</feature>
<dbReference type="AlphaFoldDB" id="A0A370GN95"/>
<feature type="transmembrane region" description="Helical" evidence="6">
    <location>
        <begin position="124"/>
        <end position="140"/>
    </location>
</feature>
<feature type="transmembrane region" description="Helical" evidence="6">
    <location>
        <begin position="100"/>
        <end position="117"/>
    </location>
</feature>
<feature type="transmembrane region" description="Helical" evidence="6">
    <location>
        <begin position="152"/>
        <end position="173"/>
    </location>
</feature>
<evidence type="ECO:0000256" key="1">
    <source>
        <dbReference type="ARBA" id="ARBA00004651"/>
    </source>
</evidence>
<evidence type="ECO:0000256" key="5">
    <source>
        <dbReference type="ARBA" id="ARBA00023136"/>
    </source>
</evidence>
<organism evidence="8 9">
    <name type="scientific">Aquicella lusitana</name>
    <dbReference type="NCBI Taxonomy" id="254246"/>
    <lineage>
        <taxon>Bacteria</taxon>
        <taxon>Pseudomonadati</taxon>
        <taxon>Pseudomonadota</taxon>
        <taxon>Gammaproteobacteria</taxon>
        <taxon>Legionellales</taxon>
        <taxon>Coxiellaceae</taxon>
        <taxon>Aquicella</taxon>
    </lineage>
</organism>
<protein>
    <submittedName>
        <fullName evidence="8">Putative membrane protein</fullName>
    </submittedName>
</protein>
<feature type="transmembrane region" description="Helical" evidence="6">
    <location>
        <begin position="245"/>
        <end position="266"/>
    </location>
</feature>
<reference evidence="8 9" key="1">
    <citation type="submission" date="2018-07" db="EMBL/GenBank/DDBJ databases">
        <title>Genomic Encyclopedia of Type Strains, Phase IV (KMG-IV): sequencing the most valuable type-strain genomes for metagenomic binning, comparative biology and taxonomic classification.</title>
        <authorList>
            <person name="Goeker M."/>
        </authorList>
    </citation>
    <scope>NUCLEOTIDE SEQUENCE [LARGE SCALE GENOMIC DNA]</scope>
    <source>
        <strain evidence="8 9">DSM 16500</strain>
    </source>
</reference>
<proteinExistence type="predicted"/>
<dbReference type="InterPro" id="IPR000620">
    <property type="entry name" value="EamA_dom"/>
</dbReference>
<feature type="transmembrane region" description="Helical" evidence="6">
    <location>
        <begin position="37"/>
        <end position="57"/>
    </location>
</feature>
<feature type="transmembrane region" description="Helical" evidence="6">
    <location>
        <begin position="69"/>
        <end position="94"/>
    </location>
</feature>
<dbReference type="RefSeq" id="WP_114834057.1">
    <property type="nucleotide sequence ID" value="NZ_LR699114.1"/>
</dbReference>
<keyword evidence="9" id="KW-1185">Reference proteome</keyword>